<dbReference type="SUPFAM" id="SSF47240">
    <property type="entry name" value="Ferritin-like"/>
    <property type="match status" value="1"/>
</dbReference>
<dbReference type="EMBL" id="JFZT01000044">
    <property type="protein sequence ID" value="EZQ04907.1"/>
    <property type="molecule type" value="Genomic_DNA"/>
</dbReference>
<proteinExistence type="predicted"/>
<protein>
    <submittedName>
        <fullName evidence="3">Ferritin</fullName>
    </submittedName>
</protein>
<dbReference type="InterPro" id="IPR009078">
    <property type="entry name" value="Ferritin-like_SF"/>
</dbReference>
<comment type="subcellular location">
    <subcellularLocation>
        <location evidence="1">Encapsulin nanocompartment</location>
    </subcellularLocation>
</comment>
<dbReference type="STRING" id="1160895.CM19_08020"/>
<dbReference type="CDD" id="cd00657">
    <property type="entry name" value="Ferritin_like"/>
    <property type="match status" value="1"/>
</dbReference>
<keyword evidence="4" id="KW-1185">Reference proteome</keyword>
<dbReference type="PANTHER" id="PTHR37165:SF1">
    <property type="entry name" value="TYPE 1 ENCAPSULIN SHELL PROTEIN"/>
    <property type="match status" value="1"/>
</dbReference>
<accession>A0A031LLG5</accession>
<dbReference type="Pfam" id="PF04454">
    <property type="entry name" value="Linocin_M18"/>
    <property type="match status" value="1"/>
</dbReference>
<dbReference type="PANTHER" id="PTHR37165">
    <property type="entry name" value="PEPTIDASE U56 FAMILY"/>
    <property type="match status" value="1"/>
</dbReference>
<evidence type="ECO:0000313" key="4">
    <source>
        <dbReference type="Proteomes" id="UP000024332"/>
    </source>
</evidence>
<evidence type="ECO:0000256" key="1">
    <source>
        <dbReference type="ARBA" id="ARBA00033738"/>
    </source>
</evidence>
<dbReference type="RefSeq" id="WP_048099835.1">
    <property type="nucleotide sequence ID" value="NZ_JFZT01000044.1"/>
</dbReference>
<dbReference type="GO" id="GO:0140737">
    <property type="term" value="C:encapsulin nanocompartment"/>
    <property type="evidence" value="ECO:0007669"/>
    <property type="project" value="UniProtKB-SubCell"/>
</dbReference>
<dbReference type="AlphaFoldDB" id="A0A031LLG5"/>
<dbReference type="Proteomes" id="UP000024332">
    <property type="component" value="Unassembled WGS sequence"/>
</dbReference>
<sequence length="348" mass="39654">MFSNDPSTLNRKEKFNKEEMQRAIRGSLAAEIDAINYYFQQGNLIADPRLKAAHEDIASEEMTHFGEFLRMLYEVSPDEFNYIKKGWEEASKIIGKQETFPIQGNKEEKIVPNRENELESWIKDAVKDSSIVSNFSKVKFDSNIITLSESKYSDGSVIQESAKRISEIPYLSLEVKILLANANPDQAKPVAISSAYKFVKMESETILKYHPLSPSNYGIKIDGNDWDQPGNVANDILKAYSLMTREGFGKDVTVFLSPTIYSKLFRILDKTGTYELDLVKQVGNPVITNALEDSEIILISRRGFQLAFTKDFSVEYLAKEKDYDVYLLSEQISPYPLSSYSSSFIRRK</sequence>
<dbReference type="Gene3D" id="6.10.140.1960">
    <property type="match status" value="1"/>
</dbReference>
<evidence type="ECO:0000256" key="2">
    <source>
        <dbReference type="ARBA" id="ARBA00033787"/>
    </source>
</evidence>
<name>A0A031LLG5_9CREN</name>
<dbReference type="InterPro" id="IPR007544">
    <property type="entry name" value="ENCAP"/>
</dbReference>
<organism evidence="3 4">
    <name type="scientific">Candidatus Acidianus copahuensis</name>
    <dbReference type="NCBI Taxonomy" id="1160895"/>
    <lineage>
        <taxon>Archaea</taxon>
        <taxon>Thermoproteota</taxon>
        <taxon>Thermoprotei</taxon>
        <taxon>Sulfolobales</taxon>
        <taxon>Sulfolobaceae</taxon>
        <taxon>Acidianus</taxon>
    </lineage>
</organism>
<gene>
    <name evidence="3" type="ORF">CM19_08020</name>
</gene>
<dbReference type="InterPro" id="IPR051429">
    <property type="entry name" value="Encapsulin_nc"/>
</dbReference>
<dbReference type="OrthoDB" id="60579at2157"/>
<keyword evidence="2" id="KW-1284">Encapsulin nanocompartment</keyword>
<comment type="caution">
    <text evidence="3">The sequence shown here is derived from an EMBL/GenBank/DDBJ whole genome shotgun (WGS) entry which is preliminary data.</text>
</comment>
<evidence type="ECO:0000313" key="3">
    <source>
        <dbReference type="EMBL" id="EZQ04907.1"/>
    </source>
</evidence>
<reference evidence="3 4" key="1">
    <citation type="submission" date="2014-03" db="EMBL/GenBank/DDBJ databases">
        <title>Draft genome sequence of the novel thermoacidophilic archaea Acidianus copahuensis ALE1 strain, isolated from Copahue volcanic area in Neuquen Argentina.</title>
        <authorList>
            <person name="Urbieta M.S."/>
            <person name="Rascovan N."/>
            <person name="Castro C."/>
            <person name="Revale S."/>
            <person name="Giaveno M.A."/>
            <person name="Vazquez M.P."/>
            <person name="Donati E.R."/>
        </authorList>
    </citation>
    <scope>NUCLEOTIDE SEQUENCE [LARGE SCALE GENOMIC DNA]</scope>
    <source>
        <strain evidence="3 4">ALE1</strain>
    </source>
</reference>
<dbReference type="Gene3D" id="3.30.2320.10">
    <property type="entry name" value="hypothetical protein PF0899 domain"/>
    <property type="match status" value="1"/>
</dbReference>